<protein>
    <submittedName>
        <fullName evidence="5">WD_REPEATS_REGION domain-containing protein</fullName>
    </submittedName>
</protein>
<dbReference type="GO" id="GO:1905786">
    <property type="term" value="P:positive regulation of anaphase-promoting complex-dependent catabolic process"/>
    <property type="evidence" value="ECO:0007669"/>
    <property type="project" value="TreeGrafter"/>
</dbReference>
<dbReference type="InterPro" id="IPR001680">
    <property type="entry name" value="WD40_rpt"/>
</dbReference>
<evidence type="ECO:0000313" key="5">
    <source>
        <dbReference type="WBParaSite" id="SVE_0256400.1"/>
    </source>
</evidence>
<evidence type="ECO:0000256" key="2">
    <source>
        <dbReference type="ARBA" id="ARBA00022737"/>
    </source>
</evidence>
<dbReference type="Proteomes" id="UP000035680">
    <property type="component" value="Unassembled WGS sequence"/>
</dbReference>
<dbReference type="STRING" id="75913.A0A0K0F194"/>
<dbReference type="AlphaFoldDB" id="A0A0K0F194"/>
<dbReference type="InterPro" id="IPR033010">
    <property type="entry name" value="Cdc20/Fizzy"/>
</dbReference>
<dbReference type="SUPFAM" id="SSF50978">
    <property type="entry name" value="WD40 repeat-like"/>
    <property type="match status" value="1"/>
</dbReference>
<dbReference type="PANTHER" id="PTHR19918:SF1">
    <property type="entry name" value="FIZZY-RELATED PROTEIN HOMOLOG"/>
    <property type="match status" value="1"/>
</dbReference>
<dbReference type="SMART" id="SM00320">
    <property type="entry name" value="WD40"/>
    <property type="match status" value="3"/>
</dbReference>
<evidence type="ECO:0000256" key="3">
    <source>
        <dbReference type="ARBA" id="ARBA00023306"/>
    </source>
</evidence>
<keyword evidence="2" id="KW-0677">Repeat</keyword>
<dbReference type="InterPro" id="IPR015943">
    <property type="entry name" value="WD40/YVTN_repeat-like_dom_sf"/>
</dbReference>
<organism evidence="4 5">
    <name type="scientific">Strongyloides venezuelensis</name>
    <name type="common">Threadworm</name>
    <dbReference type="NCBI Taxonomy" id="75913"/>
    <lineage>
        <taxon>Eukaryota</taxon>
        <taxon>Metazoa</taxon>
        <taxon>Ecdysozoa</taxon>
        <taxon>Nematoda</taxon>
        <taxon>Chromadorea</taxon>
        <taxon>Rhabditida</taxon>
        <taxon>Tylenchina</taxon>
        <taxon>Panagrolaimomorpha</taxon>
        <taxon>Strongyloidoidea</taxon>
        <taxon>Strongyloididae</taxon>
        <taxon>Strongyloides</taxon>
    </lineage>
</organism>
<evidence type="ECO:0000313" key="4">
    <source>
        <dbReference type="Proteomes" id="UP000035680"/>
    </source>
</evidence>
<proteinExistence type="predicted"/>
<dbReference type="Gene3D" id="2.130.10.10">
    <property type="entry name" value="YVTN repeat-like/Quinoprotein amine dehydrogenase"/>
    <property type="match status" value="1"/>
</dbReference>
<dbReference type="PANTHER" id="PTHR19918">
    <property type="entry name" value="CELL DIVISION CYCLE 20 CDC20 FIZZY -RELATED"/>
    <property type="match status" value="1"/>
</dbReference>
<dbReference type="GO" id="GO:0031145">
    <property type="term" value="P:anaphase-promoting complex-dependent catabolic process"/>
    <property type="evidence" value="ECO:0007669"/>
    <property type="project" value="TreeGrafter"/>
</dbReference>
<evidence type="ECO:0000256" key="1">
    <source>
        <dbReference type="ARBA" id="ARBA00022574"/>
    </source>
</evidence>
<name>A0A0K0F194_STRVS</name>
<reference evidence="4" key="1">
    <citation type="submission" date="2014-07" db="EMBL/GenBank/DDBJ databases">
        <authorList>
            <person name="Martin A.A"/>
            <person name="De Silva N."/>
        </authorList>
    </citation>
    <scope>NUCLEOTIDE SEQUENCE</scope>
</reference>
<keyword evidence="3" id="KW-0131">Cell cycle</keyword>
<sequence>MMKCSFHHKNTNNNERASVSPLINLVQRSLLKKYQNSSDCNKSNTATPSSFTKTLGNRYIPLRSTEEEWSTLWLNDGSSSAVFGDNIKNSNNERFVVLNGKETLNTVLRNEMLNEDINSTGRYTDYSITYQPALFMKPKPQGLLCFGSGGRKENTKMKNYPSVAPYPFTRATVDLLSMKLKYSLEVSDLPISLVETEVDRNSCNEKPIDWSSKNLLACGIGNNVYLKGYEEPEFYKFGSDREYTILKFNPSGDKLFLGSSGGLSRVVDVTDKSIVTNTYGRIFDDITDVTWLDDYTVGLSTPHGYIIFYDTRELHMSPLVFYDCKCSVTNVEINKTGRYLASGRACNVVNTWCIRNRKVIDSFVKHDDTVVALEWSDYSDNVIFSGGKCRRLYMRDLNVPENLRYIDTGHPISGIHMINDGKNVITTHGFSTSDVVVWDTLRLNPSAIISCKGKKTIHSVLSPDRSILCTITSCGVIFFWDLKTINGKSKDLHRSKLDPHFFVR</sequence>
<keyword evidence="1" id="KW-0853">WD repeat</keyword>
<keyword evidence="4" id="KW-1185">Reference proteome</keyword>
<reference evidence="5" key="2">
    <citation type="submission" date="2015-08" db="UniProtKB">
        <authorList>
            <consortium name="WormBaseParasite"/>
        </authorList>
    </citation>
    <scope>IDENTIFICATION</scope>
</reference>
<dbReference type="GO" id="GO:1990757">
    <property type="term" value="F:ubiquitin ligase activator activity"/>
    <property type="evidence" value="ECO:0007669"/>
    <property type="project" value="TreeGrafter"/>
</dbReference>
<dbReference type="WBParaSite" id="SVE_0256400.1">
    <property type="protein sequence ID" value="SVE_0256400.1"/>
    <property type="gene ID" value="SVE_0256400"/>
</dbReference>
<dbReference type="GO" id="GO:0005680">
    <property type="term" value="C:anaphase-promoting complex"/>
    <property type="evidence" value="ECO:0007669"/>
    <property type="project" value="TreeGrafter"/>
</dbReference>
<dbReference type="InterPro" id="IPR036322">
    <property type="entry name" value="WD40_repeat_dom_sf"/>
</dbReference>
<accession>A0A0K0F194</accession>
<dbReference type="GO" id="GO:0010997">
    <property type="term" value="F:anaphase-promoting complex binding"/>
    <property type="evidence" value="ECO:0007669"/>
    <property type="project" value="InterPro"/>
</dbReference>